<dbReference type="GO" id="GO:0006310">
    <property type="term" value="P:DNA recombination"/>
    <property type="evidence" value="ECO:0007669"/>
    <property type="project" value="UniProtKB-KW"/>
</dbReference>
<feature type="region of interest" description="Disordered" evidence="2">
    <location>
        <begin position="1"/>
        <end position="25"/>
    </location>
</feature>
<sequence>MESSCSFAPSQNAQRPTSKKKILPSPFRPWVPADRRVLLWTTPYSLTSQLAHDIEVSSRLQTIMYKNLLSSTVPDTRQVKQAYGAGLLCFNQFCNAEGIPESSRMPASATLLGAFVANYTGTGTGKMIRNWLNSLQLCHLFNDAEWHGREGWLPALTKSADQKGVIFKQAPQGPITEKHLLTLRSSLDLTSTCHAAIWATALVAFWGCRRLGELLITSSNKFTIEHNVTWSTHISCSKVNGHRVISFHTPWTKTTGILGSKCLLTETFDNLCPVWAFKNHLSINHSPTATEPLFSYRNNTSWSNLLKSHFLHFTGPIFKQANLENVFGHSYRIGGSLKLLLDGVAPEIIMKLGGWTSLCFLIYWQRLEKVLPAAITRAWASRIKDFASQNNINPNVDKLDIE</sequence>
<accession>A0A6A4HQT4</accession>
<proteinExistence type="predicted"/>
<keyword evidence="1" id="KW-0233">DNA recombination</keyword>
<organism evidence="3 4">
    <name type="scientific">Gymnopus androsaceus JB14</name>
    <dbReference type="NCBI Taxonomy" id="1447944"/>
    <lineage>
        <taxon>Eukaryota</taxon>
        <taxon>Fungi</taxon>
        <taxon>Dikarya</taxon>
        <taxon>Basidiomycota</taxon>
        <taxon>Agaricomycotina</taxon>
        <taxon>Agaricomycetes</taxon>
        <taxon>Agaricomycetidae</taxon>
        <taxon>Agaricales</taxon>
        <taxon>Marasmiineae</taxon>
        <taxon>Omphalotaceae</taxon>
        <taxon>Gymnopus</taxon>
    </lineage>
</organism>
<dbReference type="PANTHER" id="PTHR34605">
    <property type="entry name" value="PHAGE_INTEGRASE DOMAIN-CONTAINING PROTEIN"/>
    <property type="match status" value="1"/>
</dbReference>
<dbReference type="InterPro" id="IPR013762">
    <property type="entry name" value="Integrase-like_cat_sf"/>
</dbReference>
<protein>
    <submittedName>
        <fullName evidence="3">DNA breaking-rejoining enzyme</fullName>
    </submittedName>
</protein>
<evidence type="ECO:0000313" key="4">
    <source>
        <dbReference type="Proteomes" id="UP000799118"/>
    </source>
</evidence>
<dbReference type="GO" id="GO:0003677">
    <property type="term" value="F:DNA binding"/>
    <property type="evidence" value="ECO:0007669"/>
    <property type="project" value="InterPro"/>
</dbReference>
<evidence type="ECO:0000313" key="3">
    <source>
        <dbReference type="EMBL" id="KAE9399718.1"/>
    </source>
</evidence>
<dbReference type="OrthoDB" id="3266428at2759"/>
<reference evidence="3" key="1">
    <citation type="journal article" date="2019" name="Environ. Microbiol.">
        <title>Fungal ecological strategies reflected in gene transcription - a case study of two litter decomposers.</title>
        <authorList>
            <person name="Barbi F."/>
            <person name="Kohler A."/>
            <person name="Barry K."/>
            <person name="Baskaran P."/>
            <person name="Daum C."/>
            <person name="Fauchery L."/>
            <person name="Ihrmark K."/>
            <person name="Kuo A."/>
            <person name="LaButti K."/>
            <person name="Lipzen A."/>
            <person name="Morin E."/>
            <person name="Grigoriev I.V."/>
            <person name="Henrissat B."/>
            <person name="Lindahl B."/>
            <person name="Martin F."/>
        </authorList>
    </citation>
    <scope>NUCLEOTIDE SEQUENCE</scope>
    <source>
        <strain evidence="3">JB14</strain>
    </source>
</reference>
<evidence type="ECO:0000256" key="2">
    <source>
        <dbReference type="SAM" id="MobiDB-lite"/>
    </source>
</evidence>
<dbReference type="Gene3D" id="1.10.443.10">
    <property type="entry name" value="Intergrase catalytic core"/>
    <property type="match status" value="1"/>
</dbReference>
<dbReference type="EMBL" id="ML769466">
    <property type="protein sequence ID" value="KAE9399718.1"/>
    <property type="molecule type" value="Genomic_DNA"/>
</dbReference>
<feature type="compositionally biased region" description="Polar residues" evidence="2">
    <location>
        <begin position="1"/>
        <end position="16"/>
    </location>
</feature>
<keyword evidence="4" id="KW-1185">Reference proteome</keyword>
<dbReference type="InterPro" id="IPR011010">
    <property type="entry name" value="DNA_brk_join_enz"/>
</dbReference>
<gene>
    <name evidence="3" type="ORF">BT96DRAFT_1101829</name>
</gene>
<dbReference type="Proteomes" id="UP000799118">
    <property type="component" value="Unassembled WGS sequence"/>
</dbReference>
<dbReference type="AlphaFoldDB" id="A0A6A4HQT4"/>
<dbReference type="PANTHER" id="PTHR34605:SF3">
    <property type="entry name" value="P CELL-TYPE AGGLUTINATION PROTEIN MAP4-LIKE-RELATED"/>
    <property type="match status" value="1"/>
</dbReference>
<dbReference type="SUPFAM" id="SSF56349">
    <property type="entry name" value="DNA breaking-rejoining enzymes"/>
    <property type="match status" value="1"/>
</dbReference>
<evidence type="ECO:0000256" key="1">
    <source>
        <dbReference type="ARBA" id="ARBA00023172"/>
    </source>
</evidence>
<dbReference type="InterPro" id="IPR052925">
    <property type="entry name" value="Phage_Integrase-like_Recomb"/>
</dbReference>
<dbReference type="GO" id="GO:0015074">
    <property type="term" value="P:DNA integration"/>
    <property type="evidence" value="ECO:0007669"/>
    <property type="project" value="InterPro"/>
</dbReference>
<name>A0A6A4HQT4_9AGAR</name>